<organism evidence="1 2">
    <name type="scientific">Candidatus Accumulibacter affinis</name>
    <dbReference type="NCBI Taxonomy" id="2954384"/>
    <lineage>
        <taxon>Bacteria</taxon>
        <taxon>Pseudomonadati</taxon>
        <taxon>Pseudomonadota</taxon>
        <taxon>Betaproteobacteria</taxon>
        <taxon>Candidatus Accumulibacter</taxon>
    </lineage>
</organism>
<name>A0A935TCA7_9PROT</name>
<evidence type="ECO:0000313" key="2">
    <source>
        <dbReference type="Proteomes" id="UP000706151"/>
    </source>
</evidence>
<proteinExistence type="predicted"/>
<protein>
    <submittedName>
        <fullName evidence="1">DUF2505 domain-containing protein</fullName>
    </submittedName>
</protein>
<dbReference type="Pfam" id="PF10698">
    <property type="entry name" value="DUF2505"/>
    <property type="match status" value="1"/>
</dbReference>
<evidence type="ECO:0000313" key="1">
    <source>
        <dbReference type="EMBL" id="MBK7954783.1"/>
    </source>
</evidence>
<dbReference type="Proteomes" id="UP000706151">
    <property type="component" value="Unassembled WGS sequence"/>
</dbReference>
<dbReference type="EMBL" id="JADJOT010000009">
    <property type="protein sequence ID" value="MBK7954783.1"/>
    <property type="molecule type" value="Genomic_DNA"/>
</dbReference>
<accession>A0A935TCA7</accession>
<reference evidence="1 2" key="1">
    <citation type="submission" date="2020-10" db="EMBL/GenBank/DDBJ databases">
        <title>Connecting structure to function with the recovery of over 1000 high-quality activated sludge metagenome-assembled genomes encoding full-length rRNA genes using long-read sequencing.</title>
        <authorList>
            <person name="Singleton C.M."/>
            <person name="Petriglieri F."/>
            <person name="Kristensen J.M."/>
            <person name="Kirkegaard R.H."/>
            <person name="Michaelsen T.Y."/>
            <person name="Andersen M.H."/>
            <person name="Karst S.M."/>
            <person name="Dueholm M.S."/>
            <person name="Nielsen P.H."/>
            <person name="Albertsen M."/>
        </authorList>
    </citation>
    <scope>NUCLEOTIDE SEQUENCE [LARGE SCALE GENOMIC DNA]</scope>
    <source>
        <strain evidence="1">Fred_18-Q3-R57-64_BAT3C.720</strain>
    </source>
</reference>
<dbReference type="InterPro" id="IPR019639">
    <property type="entry name" value="DUF2505"/>
</dbReference>
<gene>
    <name evidence="1" type="ORF">IPK02_12955</name>
</gene>
<comment type="caution">
    <text evidence="1">The sequence shown here is derived from an EMBL/GenBank/DDBJ whole genome shotgun (WGS) entry which is preliminary data.</text>
</comment>
<sequence length="147" mass="16150">MYALLTNATWLEQRSLDLGELSATVRTEKTVKGASNSMQRRIKRDVPAFVAKILKPEADMALEESWTPHKGGYIGSLTLDLAGQPITITADFSLRGEGQGCIYSIQHKAKCSVPLIGAAVEKFALGQVENGCSDELDYLEKHLQQNR</sequence>
<dbReference type="AlphaFoldDB" id="A0A935TCA7"/>